<proteinExistence type="predicted"/>
<organism evidence="1">
    <name type="scientific">marine sediment metagenome</name>
    <dbReference type="NCBI Taxonomy" id="412755"/>
    <lineage>
        <taxon>unclassified sequences</taxon>
        <taxon>metagenomes</taxon>
        <taxon>ecological metagenomes</taxon>
    </lineage>
</organism>
<dbReference type="AlphaFoldDB" id="A0A0F9CGF5"/>
<name>A0A0F9CGF5_9ZZZZ</name>
<sequence length="74" mass="8617">MTKDYVATRIGWKGLRPIWRLYTRGPGRQLTPLADYLGYPGRSGLKMIRETFRGFVTVRHNAPTRDQYAFQVIT</sequence>
<gene>
    <name evidence="1" type="ORF">LCGC14_2613110</name>
</gene>
<comment type="caution">
    <text evidence="1">The sequence shown here is derived from an EMBL/GenBank/DDBJ whole genome shotgun (WGS) entry which is preliminary data.</text>
</comment>
<dbReference type="EMBL" id="LAZR01044405">
    <property type="protein sequence ID" value="KKL04731.1"/>
    <property type="molecule type" value="Genomic_DNA"/>
</dbReference>
<protein>
    <submittedName>
        <fullName evidence="1">Uncharacterized protein</fullName>
    </submittedName>
</protein>
<accession>A0A0F9CGF5</accession>
<evidence type="ECO:0000313" key="1">
    <source>
        <dbReference type="EMBL" id="KKL04731.1"/>
    </source>
</evidence>
<reference evidence="1" key="1">
    <citation type="journal article" date="2015" name="Nature">
        <title>Complex archaea that bridge the gap between prokaryotes and eukaryotes.</title>
        <authorList>
            <person name="Spang A."/>
            <person name="Saw J.H."/>
            <person name="Jorgensen S.L."/>
            <person name="Zaremba-Niedzwiedzka K."/>
            <person name="Martijn J."/>
            <person name="Lind A.E."/>
            <person name="van Eijk R."/>
            <person name="Schleper C."/>
            <person name="Guy L."/>
            <person name="Ettema T.J."/>
        </authorList>
    </citation>
    <scope>NUCLEOTIDE SEQUENCE</scope>
</reference>